<dbReference type="AlphaFoldDB" id="A0A8H5CPV9"/>
<evidence type="ECO:0000256" key="1">
    <source>
        <dbReference type="SAM" id="MobiDB-lite"/>
    </source>
</evidence>
<proteinExistence type="predicted"/>
<feature type="region of interest" description="Disordered" evidence="1">
    <location>
        <begin position="128"/>
        <end position="163"/>
    </location>
</feature>
<evidence type="ECO:0000313" key="3">
    <source>
        <dbReference type="Proteomes" id="UP000559256"/>
    </source>
</evidence>
<protein>
    <submittedName>
        <fullName evidence="2">Uncharacterized protein</fullName>
    </submittedName>
</protein>
<dbReference type="Proteomes" id="UP000559256">
    <property type="component" value="Unassembled WGS sequence"/>
</dbReference>
<dbReference type="EMBL" id="JAACJM010000112">
    <property type="protein sequence ID" value="KAF5345453.1"/>
    <property type="molecule type" value="Genomic_DNA"/>
</dbReference>
<sequence length="163" mass="18507">MDANMDADNLIIPPSSRLEQVVIPCLNSRSTLPRVNQRLYNFQRIKLRHKLFLHIRKDLGHSPPSRSRRPQFTVQGESQLIRGPYPDDDVERQNQYGHDIPPRSRKNYYPYAGADIAESISESIQSRSRYAYGGPGDEQDLDSMSYEHGQGGYGSGNGKPQAF</sequence>
<accession>A0A8H5CPV9</accession>
<comment type="caution">
    <text evidence="2">The sequence shown here is derived from an EMBL/GenBank/DDBJ whole genome shotgun (WGS) entry which is preliminary data.</text>
</comment>
<name>A0A8H5CPV9_9AGAR</name>
<evidence type="ECO:0000313" key="2">
    <source>
        <dbReference type="EMBL" id="KAF5345453.1"/>
    </source>
</evidence>
<feature type="region of interest" description="Disordered" evidence="1">
    <location>
        <begin position="58"/>
        <end position="108"/>
    </location>
</feature>
<organism evidence="2 3">
    <name type="scientific">Tetrapyrgos nigripes</name>
    <dbReference type="NCBI Taxonomy" id="182062"/>
    <lineage>
        <taxon>Eukaryota</taxon>
        <taxon>Fungi</taxon>
        <taxon>Dikarya</taxon>
        <taxon>Basidiomycota</taxon>
        <taxon>Agaricomycotina</taxon>
        <taxon>Agaricomycetes</taxon>
        <taxon>Agaricomycetidae</taxon>
        <taxon>Agaricales</taxon>
        <taxon>Marasmiineae</taxon>
        <taxon>Marasmiaceae</taxon>
        <taxon>Tetrapyrgos</taxon>
    </lineage>
</organism>
<reference evidence="2 3" key="1">
    <citation type="journal article" date="2020" name="ISME J.">
        <title>Uncovering the hidden diversity of litter-decomposition mechanisms in mushroom-forming fungi.</title>
        <authorList>
            <person name="Floudas D."/>
            <person name="Bentzer J."/>
            <person name="Ahren D."/>
            <person name="Johansson T."/>
            <person name="Persson P."/>
            <person name="Tunlid A."/>
        </authorList>
    </citation>
    <scope>NUCLEOTIDE SEQUENCE [LARGE SCALE GENOMIC DNA]</scope>
    <source>
        <strain evidence="2 3">CBS 291.85</strain>
    </source>
</reference>
<gene>
    <name evidence="2" type="ORF">D9758_013626</name>
</gene>
<keyword evidence="3" id="KW-1185">Reference proteome</keyword>